<comment type="caution">
    <text evidence="5">The sequence shown here is derived from an EMBL/GenBank/DDBJ whole genome shotgun (WGS) entry which is preliminary data.</text>
</comment>
<dbReference type="InterPro" id="IPR020845">
    <property type="entry name" value="AMP-binding_CS"/>
</dbReference>
<dbReference type="InterPro" id="IPR042099">
    <property type="entry name" value="ANL_N_sf"/>
</dbReference>
<accession>A0A3S3RAF5</accession>
<evidence type="ECO:0000313" key="6">
    <source>
        <dbReference type="Proteomes" id="UP000283530"/>
    </source>
</evidence>
<dbReference type="PROSITE" id="PS00455">
    <property type="entry name" value="AMP_BINDING"/>
    <property type="match status" value="1"/>
</dbReference>
<comment type="similarity">
    <text evidence="1">Belongs to the ATP-dependent AMP-binding enzyme family.</text>
</comment>
<feature type="domain" description="AMP-binding enzyme C-terminal" evidence="4">
    <location>
        <begin position="56"/>
        <end position="103"/>
    </location>
</feature>
<dbReference type="GO" id="GO:0016405">
    <property type="term" value="F:CoA-ligase activity"/>
    <property type="evidence" value="ECO:0007669"/>
    <property type="project" value="TreeGrafter"/>
</dbReference>
<reference evidence="5 6" key="1">
    <citation type="journal article" date="2019" name="Nat. Plants">
        <title>Stout camphor tree genome fills gaps in understanding of flowering plant genome evolution.</title>
        <authorList>
            <person name="Chaw S.M."/>
            <person name="Liu Y.C."/>
            <person name="Wu Y.W."/>
            <person name="Wang H.Y."/>
            <person name="Lin C.I."/>
            <person name="Wu C.S."/>
            <person name="Ke H.M."/>
            <person name="Chang L.Y."/>
            <person name="Hsu C.Y."/>
            <person name="Yang H.T."/>
            <person name="Sudianto E."/>
            <person name="Hsu M.H."/>
            <person name="Wu K.P."/>
            <person name="Wang L.N."/>
            <person name="Leebens-Mack J.H."/>
            <person name="Tsai I.J."/>
        </authorList>
    </citation>
    <scope>NUCLEOTIDE SEQUENCE [LARGE SCALE GENOMIC DNA]</scope>
    <source>
        <strain evidence="6">cv. Chaw 1501</strain>
        <tissue evidence="5">Young leaves</tissue>
    </source>
</reference>
<evidence type="ECO:0000256" key="2">
    <source>
        <dbReference type="ARBA" id="ARBA00022598"/>
    </source>
</evidence>
<sequence length="628" mass="68190">MKGYIGDEAATAAAINSEGWFKTGDLCYIDNDGFLFVVDRLKELIKYKGYQVPPAELEHLLLSHPEIIDAAVIPYPDEEAGQVPMAFVVRQPQSTLCEAQIIDFFHPKESFSIHPSIPLPSPTLPLTSASYAYSLYLSSSSSSSSSSSNSISTVPALIDSTTALPISYSQFLDSIQTLSSFLKTNFPSLTKGQVAFILSPSTVHVPVLYFSLLSLGIVQLSSPVIAFATTSTSHKLPSSLPTLLLDSPLFLSLFSSTTSSSSSSDGPRHDHHLVGPTSVLQSDPAAILYSSGTTGIVKGVVVTHRNLIAMVAGMYAEREERVEPEVVLLTVPMCRVYGFIYCMKAVAMAETVVAMVGRFEVGRMLRAVGKFGVTHVAVAPPVVVKMAKEEEADRYDLRSLESMVCGGAPLRKETMEQFMARFPKVQLKQGYGLTESTGVASRMIGPEEIQHLGSVGRLSAYCEAKIVEPDTGITLSPGKPGELWIRGSLIMKGYIGDEAATALAINSEGWLKTGDLCYMDDDGFLFVVDRLKELIKYKGYQVPPAELEHLLLSHPEIIDAAVIPYPDEEAGQVPMAFVVRQPQSTLSEAEVAPYKKIRRVSFLISIPRNPSGKILRKDLIKLAAPSKL</sequence>
<dbReference type="InterPro" id="IPR000873">
    <property type="entry name" value="AMP-dep_synth/lig_dom"/>
</dbReference>
<dbReference type="PANTHER" id="PTHR24096:SF160">
    <property type="entry name" value="4-COUMARATE--COA LIGASE-LIKE 9"/>
    <property type="match status" value="1"/>
</dbReference>
<name>A0A3S3RAF5_9MAGN</name>
<dbReference type="InterPro" id="IPR045851">
    <property type="entry name" value="AMP-bd_C_sf"/>
</dbReference>
<dbReference type="InterPro" id="IPR025110">
    <property type="entry name" value="AMP-bd_C"/>
</dbReference>
<dbReference type="PANTHER" id="PTHR24096">
    <property type="entry name" value="LONG-CHAIN-FATTY-ACID--COA LIGASE"/>
    <property type="match status" value="1"/>
</dbReference>
<evidence type="ECO:0000313" key="5">
    <source>
        <dbReference type="EMBL" id="RWR96893.1"/>
    </source>
</evidence>
<proteinExistence type="inferred from homology"/>
<keyword evidence="2 5" id="KW-0436">Ligase</keyword>
<feature type="domain" description="AMP-dependent synthetase/ligase" evidence="3">
    <location>
        <begin position="156"/>
        <end position="494"/>
    </location>
</feature>
<evidence type="ECO:0000256" key="1">
    <source>
        <dbReference type="ARBA" id="ARBA00006432"/>
    </source>
</evidence>
<dbReference type="OrthoDB" id="10253869at2759"/>
<protein>
    <submittedName>
        <fullName evidence="5">4-coumarate--CoA ligase-like protein 7</fullName>
    </submittedName>
</protein>
<dbReference type="Pfam" id="PF00501">
    <property type="entry name" value="AMP-binding"/>
    <property type="match status" value="1"/>
</dbReference>
<dbReference type="AlphaFoldDB" id="A0A3S3RAF5"/>
<feature type="domain" description="AMP-binding enzyme C-terminal" evidence="4">
    <location>
        <begin position="546"/>
        <end position="613"/>
    </location>
</feature>
<dbReference type="Gene3D" id="3.30.300.30">
    <property type="match status" value="2"/>
</dbReference>
<dbReference type="Pfam" id="PF13193">
    <property type="entry name" value="AMP-binding_C"/>
    <property type="match status" value="2"/>
</dbReference>
<dbReference type="SUPFAM" id="SSF56801">
    <property type="entry name" value="Acetyl-CoA synthetase-like"/>
    <property type="match status" value="2"/>
</dbReference>
<dbReference type="Gene3D" id="3.40.50.12780">
    <property type="entry name" value="N-terminal domain of ligase-like"/>
    <property type="match status" value="2"/>
</dbReference>
<dbReference type="STRING" id="337451.A0A3S3RAF5"/>
<evidence type="ECO:0000259" key="4">
    <source>
        <dbReference type="Pfam" id="PF13193"/>
    </source>
</evidence>
<keyword evidence="6" id="KW-1185">Reference proteome</keyword>
<gene>
    <name evidence="5" type="ORF">CKAN_02629800</name>
</gene>
<dbReference type="Proteomes" id="UP000283530">
    <property type="component" value="Unassembled WGS sequence"/>
</dbReference>
<organism evidence="5 6">
    <name type="scientific">Cinnamomum micranthum f. kanehirae</name>
    <dbReference type="NCBI Taxonomy" id="337451"/>
    <lineage>
        <taxon>Eukaryota</taxon>
        <taxon>Viridiplantae</taxon>
        <taxon>Streptophyta</taxon>
        <taxon>Embryophyta</taxon>
        <taxon>Tracheophyta</taxon>
        <taxon>Spermatophyta</taxon>
        <taxon>Magnoliopsida</taxon>
        <taxon>Magnoliidae</taxon>
        <taxon>Laurales</taxon>
        <taxon>Lauraceae</taxon>
        <taxon>Cinnamomum</taxon>
    </lineage>
</organism>
<evidence type="ECO:0000259" key="3">
    <source>
        <dbReference type="Pfam" id="PF00501"/>
    </source>
</evidence>
<dbReference type="EMBL" id="QPKB01000012">
    <property type="protein sequence ID" value="RWR96893.1"/>
    <property type="molecule type" value="Genomic_DNA"/>
</dbReference>